<name>C1MQH2_MICPC</name>
<dbReference type="EMBL" id="GG663738">
    <property type="protein sequence ID" value="EEH58076.1"/>
    <property type="molecule type" value="Genomic_DNA"/>
</dbReference>
<evidence type="ECO:0000256" key="1">
    <source>
        <dbReference type="SAM" id="MobiDB-lite"/>
    </source>
</evidence>
<dbReference type="AlphaFoldDB" id="C1MQH2"/>
<proteinExistence type="predicted"/>
<feature type="transmembrane region" description="Helical" evidence="2">
    <location>
        <begin position="247"/>
        <end position="268"/>
    </location>
</feature>
<gene>
    <name evidence="3" type="ORF">MICPUCDRAFT_57290</name>
</gene>
<dbReference type="Proteomes" id="UP000001876">
    <property type="component" value="Unassembled WGS sequence"/>
</dbReference>
<feature type="region of interest" description="Disordered" evidence="1">
    <location>
        <begin position="162"/>
        <end position="183"/>
    </location>
</feature>
<sequence length="271" mass="27874">MTELAPARDARVGDDDAVASGITSAWEDALGSIRKFASDVKDLSASDVKEAVSKIGETTKGDWNAFKDIAKDLGTEVRDALRPGVASEAHAALRSSASAPGQRRDPGRPPRHRSSGAPVAVDDTPRGQAGRTLDTIFAALNPARGDADDGSGGGNNAVVTGGMRDGNSLRRGGGGGGGATTTTTTTTEITEADPDEVVINVQSDATVAAAFRKINALSASGGADGWEPFPLPSAVRELMLACGFSGWHQHAVAAMFGALLLLVAWTYAMRM</sequence>
<keyword evidence="2" id="KW-0472">Membrane</keyword>
<dbReference type="GeneID" id="9683197"/>
<keyword evidence="4" id="KW-1185">Reference proteome</keyword>
<reference evidence="3 4" key="1">
    <citation type="journal article" date="2009" name="Science">
        <title>Green evolution and dynamic adaptations revealed by genomes of the marine picoeukaryotes Micromonas.</title>
        <authorList>
            <person name="Worden A.Z."/>
            <person name="Lee J.H."/>
            <person name="Mock T."/>
            <person name="Rouze P."/>
            <person name="Simmons M.P."/>
            <person name="Aerts A.L."/>
            <person name="Allen A.E."/>
            <person name="Cuvelier M.L."/>
            <person name="Derelle E."/>
            <person name="Everett M.V."/>
            <person name="Foulon E."/>
            <person name="Grimwood J."/>
            <person name="Gundlach H."/>
            <person name="Henrissat B."/>
            <person name="Napoli C."/>
            <person name="McDonald S.M."/>
            <person name="Parker M.S."/>
            <person name="Rombauts S."/>
            <person name="Salamov A."/>
            <person name="Von Dassow P."/>
            <person name="Badger J.H."/>
            <person name="Coutinho P.M."/>
            <person name="Demir E."/>
            <person name="Dubchak I."/>
            <person name="Gentemann C."/>
            <person name="Eikrem W."/>
            <person name="Gready J.E."/>
            <person name="John U."/>
            <person name="Lanier W."/>
            <person name="Lindquist E.A."/>
            <person name="Lucas S."/>
            <person name="Mayer K.F."/>
            <person name="Moreau H."/>
            <person name="Not F."/>
            <person name="Otillar R."/>
            <person name="Panaud O."/>
            <person name="Pangilinan J."/>
            <person name="Paulsen I."/>
            <person name="Piegu B."/>
            <person name="Poliakov A."/>
            <person name="Robbens S."/>
            <person name="Schmutz J."/>
            <person name="Toulza E."/>
            <person name="Wyss T."/>
            <person name="Zelensky A."/>
            <person name="Zhou K."/>
            <person name="Armbrust E.V."/>
            <person name="Bhattacharya D."/>
            <person name="Goodenough U.W."/>
            <person name="Van de Peer Y."/>
            <person name="Grigoriev I.V."/>
        </authorList>
    </citation>
    <scope>NUCLEOTIDE SEQUENCE [LARGE SCALE GENOMIC DNA]</scope>
    <source>
        <strain evidence="3 4">CCMP1545</strain>
    </source>
</reference>
<protein>
    <submittedName>
        <fullName evidence="3">Predicted protein</fullName>
    </submittedName>
</protein>
<feature type="region of interest" description="Disordered" evidence="1">
    <location>
        <begin position="85"/>
        <end position="128"/>
    </location>
</feature>
<evidence type="ECO:0000313" key="3">
    <source>
        <dbReference type="EMBL" id="EEH58076.1"/>
    </source>
</evidence>
<accession>C1MQH2</accession>
<keyword evidence="2" id="KW-0812">Transmembrane</keyword>
<evidence type="ECO:0000313" key="4">
    <source>
        <dbReference type="Proteomes" id="UP000001876"/>
    </source>
</evidence>
<keyword evidence="2" id="KW-1133">Transmembrane helix</keyword>
<dbReference type="KEGG" id="mpp:MICPUCDRAFT_57290"/>
<evidence type="ECO:0000256" key="2">
    <source>
        <dbReference type="SAM" id="Phobius"/>
    </source>
</evidence>
<organism evidence="4">
    <name type="scientific">Micromonas pusilla (strain CCMP1545)</name>
    <name type="common">Picoplanktonic green alga</name>
    <dbReference type="NCBI Taxonomy" id="564608"/>
    <lineage>
        <taxon>Eukaryota</taxon>
        <taxon>Viridiplantae</taxon>
        <taxon>Chlorophyta</taxon>
        <taxon>Mamiellophyceae</taxon>
        <taxon>Mamiellales</taxon>
        <taxon>Mamiellaceae</taxon>
        <taxon>Micromonas</taxon>
    </lineage>
</organism>
<dbReference type="RefSeq" id="XP_003058125.1">
    <property type="nucleotide sequence ID" value="XM_003058079.1"/>
</dbReference>